<dbReference type="InterPro" id="IPR029039">
    <property type="entry name" value="Flavoprotein-like_sf"/>
</dbReference>
<dbReference type="PANTHER" id="PTHR30543:SF21">
    <property type="entry name" value="NAD(P)H-DEPENDENT FMN REDUCTASE LOT6"/>
    <property type="match status" value="1"/>
</dbReference>
<accession>A0A9X6NA00</accession>
<dbReference type="Gene3D" id="3.40.50.360">
    <property type="match status" value="1"/>
</dbReference>
<gene>
    <name evidence="2" type="ORF">BV898_14753</name>
</gene>
<dbReference type="PANTHER" id="PTHR30543">
    <property type="entry name" value="CHROMATE REDUCTASE"/>
    <property type="match status" value="1"/>
</dbReference>
<protein>
    <recommendedName>
        <fullName evidence="1">NADPH-dependent FMN reductase-like domain-containing protein</fullName>
    </recommendedName>
</protein>
<evidence type="ECO:0000259" key="1">
    <source>
        <dbReference type="Pfam" id="PF03358"/>
    </source>
</evidence>
<dbReference type="OrthoDB" id="68575at2759"/>
<dbReference type="GO" id="GO:0010181">
    <property type="term" value="F:FMN binding"/>
    <property type="evidence" value="ECO:0007669"/>
    <property type="project" value="TreeGrafter"/>
</dbReference>
<sequence length="206" mass="22985">MGDSPLNLLIFLGSVREHRMATRVGRYMQNLLEKRGHTVTLVDPREHNLGEVQQPLHFYADPTAAPAILHKINKQILEADGFVIVSPEYNSGMAPALASIMDNFSPQSYAYRPAAIVTYSMGQFGGIRAAMQLRQFLSELNLVHMPSMIVISKVHEALSEEGERKVADGQLQRASDAMCKQFEWYANALRKARKAEPGPVLGHWAQ</sequence>
<dbReference type="GO" id="GO:0016491">
    <property type="term" value="F:oxidoreductase activity"/>
    <property type="evidence" value="ECO:0007669"/>
    <property type="project" value="InterPro"/>
</dbReference>
<feature type="domain" description="NADPH-dependent FMN reductase-like" evidence="1">
    <location>
        <begin position="7"/>
        <end position="154"/>
    </location>
</feature>
<comment type="caution">
    <text evidence="2">The sequence shown here is derived from an EMBL/GenBank/DDBJ whole genome shotgun (WGS) entry which is preliminary data.</text>
</comment>
<evidence type="ECO:0000313" key="3">
    <source>
        <dbReference type="Proteomes" id="UP000192578"/>
    </source>
</evidence>
<organism evidence="2 3">
    <name type="scientific">Hypsibius exemplaris</name>
    <name type="common">Freshwater tardigrade</name>
    <dbReference type="NCBI Taxonomy" id="2072580"/>
    <lineage>
        <taxon>Eukaryota</taxon>
        <taxon>Metazoa</taxon>
        <taxon>Ecdysozoa</taxon>
        <taxon>Tardigrada</taxon>
        <taxon>Eutardigrada</taxon>
        <taxon>Parachela</taxon>
        <taxon>Hypsibioidea</taxon>
        <taxon>Hypsibiidae</taxon>
        <taxon>Hypsibius</taxon>
    </lineage>
</organism>
<dbReference type="SUPFAM" id="SSF52218">
    <property type="entry name" value="Flavoproteins"/>
    <property type="match status" value="1"/>
</dbReference>
<dbReference type="InterPro" id="IPR005025">
    <property type="entry name" value="FMN_Rdtase-like_dom"/>
</dbReference>
<dbReference type="EMBL" id="MTYJ01000186">
    <property type="protein sequence ID" value="OWA50230.1"/>
    <property type="molecule type" value="Genomic_DNA"/>
</dbReference>
<keyword evidence="3" id="KW-1185">Reference proteome</keyword>
<evidence type="ECO:0000313" key="2">
    <source>
        <dbReference type="EMBL" id="OWA50230.1"/>
    </source>
</evidence>
<proteinExistence type="predicted"/>
<dbReference type="AlphaFoldDB" id="A0A9X6NA00"/>
<dbReference type="InterPro" id="IPR050712">
    <property type="entry name" value="NAD(P)H-dep_reductase"/>
</dbReference>
<dbReference type="Pfam" id="PF03358">
    <property type="entry name" value="FMN_red"/>
    <property type="match status" value="1"/>
</dbReference>
<name>A0A9X6NA00_HYPEX</name>
<reference evidence="3" key="1">
    <citation type="submission" date="2017-01" db="EMBL/GenBank/DDBJ databases">
        <title>Comparative genomics of anhydrobiosis in the tardigrade Hypsibius dujardini.</title>
        <authorList>
            <person name="Yoshida Y."/>
            <person name="Koutsovoulos G."/>
            <person name="Laetsch D."/>
            <person name="Stevens L."/>
            <person name="Kumar S."/>
            <person name="Horikawa D."/>
            <person name="Ishino K."/>
            <person name="Komine S."/>
            <person name="Tomita M."/>
            <person name="Blaxter M."/>
            <person name="Arakawa K."/>
        </authorList>
    </citation>
    <scope>NUCLEOTIDE SEQUENCE [LARGE SCALE GENOMIC DNA]</scope>
    <source>
        <strain evidence="3">Z151</strain>
    </source>
</reference>
<dbReference type="Proteomes" id="UP000192578">
    <property type="component" value="Unassembled WGS sequence"/>
</dbReference>
<dbReference type="GO" id="GO:0005829">
    <property type="term" value="C:cytosol"/>
    <property type="evidence" value="ECO:0007669"/>
    <property type="project" value="TreeGrafter"/>
</dbReference>